<dbReference type="GO" id="GO:0004984">
    <property type="term" value="F:olfactory receptor activity"/>
    <property type="evidence" value="ECO:0007669"/>
    <property type="project" value="InterPro"/>
</dbReference>
<dbReference type="GO" id="GO:0016020">
    <property type="term" value="C:membrane"/>
    <property type="evidence" value="ECO:0007669"/>
    <property type="project" value="UniProtKB-SubCell"/>
</dbReference>
<sequence>MNSVQGQYMRINQILMCLIGQWPFQEGWEKFLIQFIFVPAVFSQAIVQPCKLEEILQGGGMITAWFADDIDAFMESSSPFVISLMCIVKHINYTYNHEQMKKLTFIMADDWNIYSKLSDEYNILCKNYEMGRKVSIAYAVSLYGSMTPFLVVPVIINTVSYMGLYNISDKPLMFRTEYFIDSEKYYYPLLVHSYIGTLGFVTIVVAIDSMLVFHVQHECGMCEILGYARRIEIANTTSYFFQLGFNMMGMTFTIFQAVVKLSDPNEALRYASFTVTLLSVLFLESWPGQQLSDYTNKIFAFTLLEEVVALKSAALENNSLTEYTHKLIKDLLREISKFLDYSTVRKTVKYETDARTTYKKRRNIKTIKKEAHIKIFIVRS</sequence>
<feature type="transmembrane region" description="Helical" evidence="9">
    <location>
        <begin position="185"/>
        <end position="207"/>
    </location>
</feature>
<dbReference type="GO" id="GO:0005549">
    <property type="term" value="F:odorant binding"/>
    <property type="evidence" value="ECO:0007669"/>
    <property type="project" value="InterPro"/>
</dbReference>
<dbReference type="STRING" id="520822.A0A195BKV1"/>
<evidence type="ECO:0000256" key="7">
    <source>
        <dbReference type="ARBA" id="ARBA00023170"/>
    </source>
</evidence>
<keyword evidence="11" id="KW-1185">Reference proteome</keyword>
<keyword evidence="6 9" id="KW-0472">Membrane</keyword>
<keyword evidence="2" id="KW-0716">Sensory transduction</keyword>
<dbReference type="InterPro" id="IPR004117">
    <property type="entry name" value="7tm6_olfct_rcpt"/>
</dbReference>
<evidence type="ECO:0000256" key="5">
    <source>
        <dbReference type="ARBA" id="ARBA00022989"/>
    </source>
</evidence>
<evidence type="ECO:0000256" key="6">
    <source>
        <dbReference type="ARBA" id="ARBA00023136"/>
    </source>
</evidence>
<evidence type="ECO:0000256" key="1">
    <source>
        <dbReference type="ARBA" id="ARBA00004141"/>
    </source>
</evidence>
<dbReference type="EMBL" id="KQ976444">
    <property type="protein sequence ID" value="KYM86180.1"/>
    <property type="molecule type" value="Genomic_DNA"/>
</dbReference>
<comment type="subcellular location">
    <subcellularLocation>
        <location evidence="1">Membrane</location>
        <topology evidence="1">Multi-pass membrane protein</topology>
    </subcellularLocation>
</comment>
<evidence type="ECO:0000256" key="4">
    <source>
        <dbReference type="ARBA" id="ARBA00022725"/>
    </source>
</evidence>
<evidence type="ECO:0000313" key="10">
    <source>
        <dbReference type="EMBL" id="KYM86180.1"/>
    </source>
</evidence>
<proteinExistence type="predicted"/>
<dbReference type="Proteomes" id="UP000078540">
    <property type="component" value="Unassembled WGS sequence"/>
</dbReference>
<keyword evidence="8" id="KW-0807">Transducer</keyword>
<keyword evidence="7" id="KW-0675">Receptor</keyword>
<gene>
    <name evidence="10" type="ORF">ALC53_04147</name>
</gene>
<evidence type="ECO:0008006" key="12">
    <source>
        <dbReference type="Google" id="ProtNLM"/>
    </source>
</evidence>
<evidence type="ECO:0000313" key="11">
    <source>
        <dbReference type="Proteomes" id="UP000078540"/>
    </source>
</evidence>
<keyword evidence="5 9" id="KW-1133">Transmembrane helix</keyword>
<dbReference type="Pfam" id="PF02949">
    <property type="entry name" value="7tm_6"/>
    <property type="match status" value="1"/>
</dbReference>
<feature type="transmembrane region" description="Helical" evidence="9">
    <location>
        <begin position="239"/>
        <end position="258"/>
    </location>
</feature>
<keyword evidence="4" id="KW-0552">Olfaction</keyword>
<evidence type="ECO:0000256" key="8">
    <source>
        <dbReference type="ARBA" id="ARBA00023224"/>
    </source>
</evidence>
<protein>
    <recommendedName>
        <fullName evidence="12">Odorant receptor</fullName>
    </recommendedName>
</protein>
<evidence type="ECO:0000256" key="3">
    <source>
        <dbReference type="ARBA" id="ARBA00022692"/>
    </source>
</evidence>
<evidence type="ECO:0000256" key="2">
    <source>
        <dbReference type="ARBA" id="ARBA00022606"/>
    </source>
</evidence>
<dbReference type="AlphaFoldDB" id="A0A195BKV1"/>
<accession>A0A195BKV1</accession>
<organism evidence="10 11">
    <name type="scientific">Atta colombica</name>
    <dbReference type="NCBI Taxonomy" id="520822"/>
    <lineage>
        <taxon>Eukaryota</taxon>
        <taxon>Metazoa</taxon>
        <taxon>Ecdysozoa</taxon>
        <taxon>Arthropoda</taxon>
        <taxon>Hexapoda</taxon>
        <taxon>Insecta</taxon>
        <taxon>Pterygota</taxon>
        <taxon>Neoptera</taxon>
        <taxon>Endopterygota</taxon>
        <taxon>Hymenoptera</taxon>
        <taxon>Apocrita</taxon>
        <taxon>Aculeata</taxon>
        <taxon>Formicoidea</taxon>
        <taxon>Formicidae</taxon>
        <taxon>Myrmicinae</taxon>
        <taxon>Atta</taxon>
    </lineage>
</organism>
<reference evidence="10 11" key="1">
    <citation type="submission" date="2015-09" db="EMBL/GenBank/DDBJ databases">
        <title>Atta colombica WGS genome.</title>
        <authorList>
            <person name="Nygaard S."/>
            <person name="Hu H."/>
            <person name="Boomsma J."/>
            <person name="Zhang G."/>
        </authorList>
    </citation>
    <scope>NUCLEOTIDE SEQUENCE [LARGE SCALE GENOMIC DNA]</scope>
    <source>
        <strain evidence="10">Treedump-2</strain>
        <tissue evidence="10">Whole body</tissue>
    </source>
</reference>
<name>A0A195BKV1_9HYME</name>
<dbReference type="GO" id="GO:0007165">
    <property type="term" value="P:signal transduction"/>
    <property type="evidence" value="ECO:0007669"/>
    <property type="project" value="UniProtKB-KW"/>
</dbReference>
<feature type="transmembrane region" description="Helical" evidence="9">
    <location>
        <begin position="136"/>
        <end position="165"/>
    </location>
</feature>
<keyword evidence="3 9" id="KW-0812">Transmembrane</keyword>
<evidence type="ECO:0000256" key="9">
    <source>
        <dbReference type="SAM" id="Phobius"/>
    </source>
</evidence>